<dbReference type="EMBL" id="BQNB010008808">
    <property type="protein sequence ID" value="GJS54570.1"/>
    <property type="molecule type" value="Genomic_DNA"/>
</dbReference>
<feature type="region of interest" description="Disordered" evidence="1">
    <location>
        <begin position="311"/>
        <end position="383"/>
    </location>
</feature>
<reference evidence="2" key="1">
    <citation type="journal article" date="2022" name="Int. J. Mol. Sci.">
        <title>Draft Genome of Tanacetum Coccineum: Genomic Comparison of Closely Related Tanacetum-Family Plants.</title>
        <authorList>
            <person name="Yamashiro T."/>
            <person name="Shiraishi A."/>
            <person name="Nakayama K."/>
            <person name="Satake H."/>
        </authorList>
    </citation>
    <scope>NUCLEOTIDE SEQUENCE</scope>
</reference>
<evidence type="ECO:0000256" key="1">
    <source>
        <dbReference type="SAM" id="MobiDB-lite"/>
    </source>
</evidence>
<organism evidence="2 3">
    <name type="scientific">Tanacetum coccineum</name>
    <dbReference type="NCBI Taxonomy" id="301880"/>
    <lineage>
        <taxon>Eukaryota</taxon>
        <taxon>Viridiplantae</taxon>
        <taxon>Streptophyta</taxon>
        <taxon>Embryophyta</taxon>
        <taxon>Tracheophyta</taxon>
        <taxon>Spermatophyta</taxon>
        <taxon>Magnoliopsida</taxon>
        <taxon>eudicotyledons</taxon>
        <taxon>Gunneridae</taxon>
        <taxon>Pentapetalae</taxon>
        <taxon>asterids</taxon>
        <taxon>campanulids</taxon>
        <taxon>Asterales</taxon>
        <taxon>Asteraceae</taxon>
        <taxon>Asteroideae</taxon>
        <taxon>Anthemideae</taxon>
        <taxon>Anthemidinae</taxon>
        <taxon>Tanacetum</taxon>
    </lineage>
</organism>
<accession>A0ABQ4WNT9</accession>
<reference evidence="2" key="2">
    <citation type="submission" date="2022-01" db="EMBL/GenBank/DDBJ databases">
        <authorList>
            <person name="Yamashiro T."/>
            <person name="Shiraishi A."/>
            <person name="Satake H."/>
            <person name="Nakayama K."/>
        </authorList>
    </citation>
    <scope>NUCLEOTIDE SEQUENCE</scope>
</reference>
<proteinExistence type="predicted"/>
<feature type="compositionally biased region" description="Basic and acidic residues" evidence="1">
    <location>
        <begin position="324"/>
        <end position="347"/>
    </location>
</feature>
<evidence type="ECO:0000313" key="2">
    <source>
        <dbReference type="EMBL" id="GJS54570.1"/>
    </source>
</evidence>
<comment type="caution">
    <text evidence="2">The sequence shown here is derived from an EMBL/GenBank/DDBJ whole genome shotgun (WGS) entry which is preliminary data.</text>
</comment>
<evidence type="ECO:0008006" key="4">
    <source>
        <dbReference type="Google" id="ProtNLM"/>
    </source>
</evidence>
<protein>
    <recommendedName>
        <fullName evidence="4">Retrovirus-related Pol polyprotein from transposon TNT 1-94</fullName>
    </recommendedName>
</protein>
<dbReference type="Proteomes" id="UP001151760">
    <property type="component" value="Unassembled WGS sequence"/>
</dbReference>
<gene>
    <name evidence="2" type="ORF">Tco_0627932</name>
</gene>
<sequence length="383" mass="43362">MAAEVPQTLEYRGGQLNAAPVLEVKNFTNWKMRFMCHIISIEPQFENIISNGPYIPMEAGQRKPEVQWILNERKAANLDQRLKSLIMYVLPDDQINSVINCLTAKSTWNDLILYHERPFDVKESRIMDTFKFKEESELASLFGKLKYEENLIDSIYGTNKVKTLVFATPLSTAFCSTSIVQNFQDSPNDEEDARSNQEYMNDLEEEYQAIALLDKSKRFFKKGTQSFSGAKTTDQTKCHKCDMKDFEAKYNKVKAKLALLSSSALASNSSLGKNKGLIVEKYEWDEEEVSSDENEGIEVKDLMALADEERVSVGKENTSSNKPKLSEAEDSNLSKHDTGKVPSKESQRNTTNHSVVVSDSSVADYDSAEESSVCNTPFLHWRS</sequence>
<keyword evidence="3" id="KW-1185">Reference proteome</keyword>
<feature type="compositionally biased region" description="Low complexity" evidence="1">
    <location>
        <begin position="354"/>
        <end position="365"/>
    </location>
</feature>
<name>A0ABQ4WNT9_9ASTR</name>
<evidence type="ECO:0000313" key="3">
    <source>
        <dbReference type="Proteomes" id="UP001151760"/>
    </source>
</evidence>